<comment type="caution">
    <text evidence="4">The sequence shown here is derived from an EMBL/GenBank/DDBJ whole genome shotgun (WGS) entry which is preliminary data.</text>
</comment>
<dbReference type="PROSITE" id="PS51257">
    <property type="entry name" value="PROKAR_LIPOPROTEIN"/>
    <property type="match status" value="1"/>
</dbReference>
<dbReference type="InterPro" id="IPR013728">
    <property type="entry name" value="BT_3987-like_N"/>
</dbReference>
<feature type="domain" description="BT-3987-like N-terminal" evidence="2">
    <location>
        <begin position="32"/>
        <end position="150"/>
    </location>
</feature>
<feature type="signal peptide" evidence="1">
    <location>
        <begin position="1"/>
        <end position="19"/>
    </location>
</feature>
<dbReference type="RefSeq" id="WP_118223737.1">
    <property type="nucleotide sequence ID" value="NZ_CABJDN010000012.1"/>
</dbReference>
<proteinExistence type="predicted"/>
<dbReference type="Gene3D" id="2.60.40.1740">
    <property type="entry name" value="hypothetical protein (bacova_03559)"/>
    <property type="match status" value="1"/>
</dbReference>
<feature type="chain" id="PRO_5019456137" evidence="1">
    <location>
        <begin position="20"/>
        <end position="310"/>
    </location>
</feature>
<evidence type="ECO:0000313" key="4">
    <source>
        <dbReference type="EMBL" id="RHE88085.1"/>
    </source>
</evidence>
<reference evidence="4 5" key="1">
    <citation type="submission" date="2018-08" db="EMBL/GenBank/DDBJ databases">
        <title>A genome reference for cultivated species of the human gut microbiota.</title>
        <authorList>
            <person name="Zou Y."/>
            <person name="Xue W."/>
            <person name="Luo G."/>
        </authorList>
    </citation>
    <scope>NUCLEOTIDE SEQUENCE [LARGE SCALE GENOMIC DNA]</scope>
    <source>
        <strain evidence="4 5">AM27-17</strain>
    </source>
</reference>
<dbReference type="Pfam" id="PF14274">
    <property type="entry name" value="BT_3044-like_C"/>
    <property type="match status" value="1"/>
</dbReference>
<gene>
    <name evidence="4" type="ORF">DW712_22075</name>
</gene>
<sequence>MRKIAFLSLGLLAFSLVGCDNKIPMEENLYPESVYLVGAKDRIIDRNLNIGYAKDTVYASVAISGSLLTKTDVTVKVREYPSGIEDYNAKERVADDIMYRTLVDGIYSIPQEDVVVKAGEVCGTYPIYIDPSTLHIDSLYMLAFKLEETSHFELAKEDTVLLVRLNLMNDYSGLYYIDGTIALKDAPDDAIVYKSPRTLQAVVDGNTVRMYHQKNEWTKGSPDYRPDYCINITVNSDNSLKLTPWDKFELIDGGGQYYPDMKVYDLWYTFRDKEDGLLKETRGFVYKERKNDDEVREINDWMEEHRKQDY</sequence>
<evidence type="ECO:0000259" key="2">
    <source>
        <dbReference type="Pfam" id="PF08522"/>
    </source>
</evidence>
<evidence type="ECO:0000259" key="3">
    <source>
        <dbReference type="Pfam" id="PF14274"/>
    </source>
</evidence>
<keyword evidence="1" id="KW-0732">Signal</keyword>
<feature type="domain" description="BT-3044-like C-terminal" evidence="3">
    <location>
        <begin position="160"/>
        <end position="280"/>
    </location>
</feature>
<dbReference type="InterPro" id="IPR025371">
    <property type="entry name" value="BT_3044-like_C"/>
</dbReference>
<organism evidence="4 5">
    <name type="scientific">Bacteroides intestinalis</name>
    <dbReference type="NCBI Taxonomy" id="329854"/>
    <lineage>
        <taxon>Bacteria</taxon>
        <taxon>Pseudomonadati</taxon>
        <taxon>Bacteroidota</taxon>
        <taxon>Bacteroidia</taxon>
        <taxon>Bacteroidales</taxon>
        <taxon>Bacteroidaceae</taxon>
        <taxon>Bacteroides</taxon>
    </lineage>
</organism>
<dbReference type="Pfam" id="PF08522">
    <property type="entry name" value="BT_3987-like_N"/>
    <property type="match status" value="1"/>
</dbReference>
<name>A0A414L099_9BACE</name>
<accession>A0A414L099</accession>
<evidence type="ECO:0000256" key="1">
    <source>
        <dbReference type="SAM" id="SignalP"/>
    </source>
</evidence>
<evidence type="ECO:0000313" key="5">
    <source>
        <dbReference type="Proteomes" id="UP000285650"/>
    </source>
</evidence>
<dbReference type="EMBL" id="QSKV01000020">
    <property type="protein sequence ID" value="RHE88085.1"/>
    <property type="molecule type" value="Genomic_DNA"/>
</dbReference>
<dbReference type="Proteomes" id="UP000285650">
    <property type="component" value="Unassembled WGS sequence"/>
</dbReference>
<protein>
    <submittedName>
        <fullName evidence="4">DUF4361 domain-containing protein</fullName>
    </submittedName>
</protein>
<dbReference type="AlphaFoldDB" id="A0A414L099"/>